<protein>
    <submittedName>
        <fullName evidence="2">Uncharacterized protein</fullName>
    </submittedName>
</protein>
<evidence type="ECO:0000256" key="1">
    <source>
        <dbReference type="SAM" id="MobiDB-lite"/>
    </source>
</evidence>
<proteinExistence type="predicted"/>
<dbReference type="EnsemblPlants" id="OMERI02G04090.1">
    <property type="protein sequence ID" value="OMERI02G04090.1"/>
    <property type="gene ID" value="OMERI02G04090"/>
</dbReference>
<feature type="region of interest" description="Disordered" evidence="1">
    <location>
        <begin position="81"/>
        <end position="113"/>
    </location>
</feature>
<keyword evidence="3" id="KW-1185">Reference proteome</keyword>
<dbReference type="Proteomes" id="UP000008021">
    <property type="component" value="Chromosome 2"/>
</dbReference>
<reference evidence="2" key="1">
    <citation type="submission" date="2015-04" db="UniProtKB">
        <authorList>
            <consortium name="EnsemblPlants"/>
        </authorList>
    </citation>
    <scope>IDENTIFICATION</scope>
</reference>
<organism evidence="2">
    <name type="scientific">Oryza meridionalis</name>
    <dbReference type="NCBI Taxonomy" id="40149"/>
    <lineage>
        <taxon>Eukaryota</taxon>
        <taxon>Viridiplantae</taxon>
        <taxon>Streptophyta</taxon>
        <taxon>Embryophyta</taxon>
        <taxon>Tracheophyta</taxon>
        <taxon>Spermatophyta</taxon>
        <taxon>Magnoliopsida</taxon>
        <taxon>Liliopsida</taxon>
        <taxon>Poales</taxon>
        <taxon>Poaceae</taxon>
        <taxon>BOP clade</taxon>
        <taxon>Oryzoideae</taxon>
        <taxon>Oryzeae</taxon>
        <taxon>Oryzinae</taxon>
        <taxon>Oryza</taxon>
    </lineage>
</organism>
<accession>A0A0E0CFE6</accession>
<dbReference type="HOGENOM" id="CLU_2137472_0_0_1"/>
<reference evidence="2" key="2">
    <citation type="submission" date="2018-05" db="EMBL/GenBank/DDBJ databases">
        <title>OmerRS3 (Oryza meridionalis Reference Sequence Version 3).</title>
        <authorList>
            <person name="Zhang J."/>
            <person name="Kudrna D."/>
            <person name="Lee S."/>
            <person name="Talag J."/>
            <person name="Welchert J."/>
            <person name="Wing R.A."/>
        </authorList>
    </citation>
    <scope>NUCLEOTIDE SEQUENCE [LARGE SCALE GENOMIC DNA]</scope>
    <source>
        <strain evidence="2">cv. OR44</strain>
    </source>
</reference>
<evidence type="ECO:0000313" key="3">
    <source>
        <dbReference type="Proteomes" id="UP000008021"/>
    </source>
</evidence>
<sequence length="113" mass="12183">MVVAVAVDQTRRAVDTGELTVRIRIRILPSRPASTLRIRRSPVVAFMGSSTMTTAARVGATVLSGRLPSNPTPVRRRRRHLPLRHGAPPTTGRCRTFGGLAGRVRPGARPLTG</sequence>
<evidence type="ECO:0000313" key="2">
    <source>
        <dbReference type="EnsemblPlants" id="OMERI02G04090.1"/>
    </source>
</evidence>
<dbReference type="AlphaFoldDB" id="A0A0E0CFE6"/>
<dbReference type="Gramene" id="OMERI02G04090.1">
    <property type="protein sequence ID" value="OMERI02G04090.1"/>
    <property type="gene ID" value="OMERI02G04090"/>
</dbReference>
<name>A0A0E0CFE6_9ORYZ</name>